<dbReference type="Proteomes" id="UP000799755">
    <property type="component" value="Unassembled WGS sequence"/>
</dbReference>
<comment type="caution">
    <text evidence="1">The sequence shown here is derived from an EMBL/GenBank/DDBJ whole genome shotgun (WGS) entry which is preliminary data.</text>
</comment>
<proteinExistence type="predicted"/>
<gene>
    <name evidence="1" type="ORF">BDR25DRAFT_305393</name>
</gene>
<reference evidence="1" key="1">
    <citation type="journal article" date="2020" name="Stud. Mycol.">
        <title>101 Dothideomycetes genomes: a test case for predicting lifestyles and emergence of pathogens.</title>
        <authorList>
            <person name="Haridas S."/>
            <person name="Albert R."/>
            <person name="Binder M."/>
            <person name="Bloem J."/>
            <person name="Labutti K."/>
            <person name="Salamov A."/>
            <person name="Andreopoulos B."/>
            <person name="Baker S."/>
            <person name="Barry K."/>
            <person name="Bills G."/>
            <person name="Bluhm B."/>
            <person name="Cannon C."/>
            <person name="Castanera R."/>
            <person name="Culley D."/>
            <person name="Daum C."/>
            <person name="Ezra D."/>
            <person name="Gonzalez J."/>
            <person name="Henrissat B."/>
            <person name="Kuo A."/>
            <person name="Liang C."/>
            <person name="Lipzen A."/>
            <person name="Lutzoni F."/>
            <person name="Magnuson J."/>
            <person name="Mondo S."/>
            <person name="Nolan M."/>
            <person name="Ohm R."/>
            <person name="Pangilinan J."/>
            <person name="Park H.-J."/>
            <person name="Ramirez L."/>
            <person name="Alfaro M."/>
            <person name="Sun H."/>
            <person name="Tritt A."/>
            <person name="Yoshinaga Y."/>
            <person name="Zwiers L.-H."/>
            <person name="Turgeon B."/>
            <person name="Goodwin S."/>
            <person name="Spatafora J."/>
            <person name="Crous P."/>
            <person name="Grigoriev I."/>
        </authorList>
    </citation>
    <scope>NUCLEOTIDE SEQUENCE</scope>
    <source>
        <strain evidence="1">ATCC 200398</strain>
    </source>
</reference>
<protein>
    <submittedName>
        <fullName evidence="1">Uncharacterized protein</fullName>
    </submittedName>
</protein>
<sequence>MLDALQAQLLRLPRELRDIIYRYAFFSSSPIYFSRPVHPLFVSSPYTHPTIGEEALEAFYSCNTFVVGSPRSNDQWGKYLSYNPLIRHLVIHVEEELNEPAISTISDVQEYESRRLSGADPVRRNWEKLLEFPKLATLTINLEKIRDNSFSFRTFAPIIYTLRAQHPKLVLKFCVSFDTILQSAWDDPYWSHPNWAVNGINEESFNEAGPIDVTELIAPPSEDDKKYVEEFLPNRRMPMGRSVKRGLLDCNVSEKKALAKHYVVKEPALLRVLMEEHYKIYQEYQKKVRETLRANVQEDC</sequence>
<evidence type="ECO:0000313" key="1">
    <source>
        <dbReference type="EMBL" id="KAF2467605.1"/>
    </source>
</evidence>
<evidence type="ECO:0000313" key="2">
    <source>
        <dbReference type="Proteomes" id="UP000799755"/>
    </source>
</evidence>
<name>A0ACB6QM53_9PLEO</name>
<accession>A0ACB6QM53</accession>
<organism evidence="1 2">
    <name type="scientific">Lindgomyces ingoldianus</name>
    <dbReference type="NCBI Taxonomy" id="673940"/>
    <lineage>
        <taxon>Eukaryota</taxon>
        <taxon>Fungi</taxon>
        <taxon>Dikarya</taxon>
        <taxon>Ascomycota</taxon>
        <taxon>Pezizomycotina</taxon>
        <taxon>Dothideomycetes</taxon>
        <taxon>Pleosporomycetidae</taxon>
        <taxon>Pleosporales</taxon>
        <taxon>Lindgomycetaceae</taxon>
        <taxon>Lindgomyces</taxon>
    </lineage>
</organism>
<dbReference type="EMBL" id="MU003519">
    <property type="protein sequence ID" value="KAF2467605.1"/>
    <property type="molecule type" value="Genomic_DNA"/>
</dbReference>
<keyword evidence="2" id="KW-1185">Reference proteome</keyword>